<gene>
    <name evidence="2" type="ordered locus">RBRH_04269</name>
</gene>
<feature type="compositionally biased region" description="Basic residues" evidence="1">
    <location>
        <begin position="43"/>
        <end position="57"/>
    </location>
</feature>
<sequence>MTARASTMAAPQTTATTPLVWVSKLLPAICGGRPPRQGDRHAWMRRAKRPGRSHSTARRAAEPSGAAAPAGAGTGFSLY</sequence>
<organism evidence="2 3">
    <name type="scientific">Mycetohabitans rhizoxinica (strain DSM 19002 / CIP 109453 / HKI 454)</name>
    <name type="common">Paraburkholderia rhizoxinica</name>
    <dbReference type="NCBI Taxonomy" id="882378"/>
    <lineage>
        <taxon>Bacteria</taxon>
        <taxon>Pseudomonadati</taxon>
        <taxon>Pseudomonadota</taxon>
        <taxon>Betaproteobacteria</taxon>
        <taxon>Burkholderiales</taxon>
        <taxon>Burkholderiaceae</taxon>
        <taxon>Mycetohabitans</taxon>
    </lineage>
</organism>
<dbReference type="Proteomes" id="UP000007437">
    <property type="component" value="Plasmid pBRH01"/>
</dbReference>
<geneLocation type="plasmid" evidence="2 3">
    <name>pBRH01</name>
</geneLocation>
<name>E5AUY4_MYCRK</name>
<evidence type="ECO:0000256" key="1">
    <source>
        <dbReference type="SAM" id="MobiDB-lite"/>
    </source>
</evidence>
<feature type="compositionally biased region" description="Low complexity" evidence="1">
    <location>
        <begin position="62"/>
        <end position="71"/>
    </location>
</feature>
<accession>E5AUY4</accession>
<proteinExistence type="predicted"/>
<dbReference type="EMBL" id="FR687360">
    <property type="protein sequence ID" value="CBW76908.1"/>
    <property type="molecule type" value="Genomic_DNA"/>
</dbReference>
<protein>
    <submittedName>
        <fullName evidence="2">Uncharacterized protein</fullName>
    </submittedName>
</protein>
<keyword evidence="2" id="KW-0614">Plasmid</keyword>
<evidence type="ECO:0000313" key="3">
    <source>
        <dbReference type="Proteomes" id="UP000007437"/>
    </source>
</evidence>
<dbReference type="KEGG" id="brh:RBRH_04269"/>
<reference evidence="2 3" key="1">
    <citation type="journal article" date="2011" name="J. Bacteriol.">
        <title>Complete genome sequence of Burkholderia rhizoxinica, an endosymbiont of Rhizopus microsporus.</title>
        <authorList>
            <person name="Lackner G."/>
            <person name="Moebius N."/>
            <person name="Partida-Martinez L."/>
            <person name="Hertweck C."/>
        </authorList>
    </citation>
    <scope>NUCLEOTIDE SEQUENCE [LARGE SCALE GENOMIC DNA]</scope>
    <source>
        <strain evidence="3">DSM 19002 / CIP 109453 / HKI 454</strain>
        <plasmid evidence="2 3">pBRH01</plasmid>
    </source>
</reference>
<evidence type="ECO:0000313" key="2">
    <source>
        <dbReference type="EMBL" id="CBW76908.1"/>
    </source>
</evidence>
<dbReference type="AlphaFoldDB" id="E5AUY4"/>
<feature type="region of interest" description="Disordered" evidence="1">
    <location>
        <begin position="31"/>
        <end position="79"/>
    </location>
</feature>
<dbReference type="HOGENOM" id="CLU_2599332_0_0_4"/>